<feature type="region of interest" description="Disordered" evidence="9">
    <location>
        <begin position="1"/>
        <end position="41"/>
    </location>
</feature>
<dbReference type="EMBL" id="MCFJ01000016">
    <property type="protein sequence ID" value="ORY58552.1"/>
    <property type="molecule type" value="Genomic_DNA"/>
</dbReference>
<dbReference type="PANTHER" id="PTHR22601">
    <property type="entry name" value="ISP4 LIKE PROTEIN"/>
    <property type="match status" value="1"/>
</dbReference>
<evidence type="ECO:0000256" key="9">
    <source>
        <dbReference type="SAM" id="MobiDB-lite"/>
    </source>
</evidence>
<keyword evidence="12" id="KW-1185">Reference proteome</keyword>
<feature type="transmembrane region" description="Helical" evidence="10">
    <location>
        <begin position="123"/>
        <end position="141"/>
    </location>
</feature>
<feature type="transmembrane region" description="Helical" evidence="10">
    <location>
        <begin position="147"/>
        <end position="167"/>
    </location>
</feature>
<dbReference type="GO" id="GO:0016020">
    <property type="term" value="C:membrane"/>
    <property type="evidence" value="ECO:0007669"/>
    <property type="project" value="UniProtKB-SubCell"/>
</dbReference>
<evidence type="ECO:0000256" key="6">
    <source>
        <dbReference type="ARBA" id="ARBA00022927"/>
    </source>
</evidence>
<dbReference type="GeneID" id="63777377"/>
<feature type="transmembrane region" description="Helical" evidence="10">
    <location>
        <begin position="253"/>
        <end position="275"/>
    </location>
</feature>
<evidence type="ECO:0000256" key="7">
    <source>
        <dbReference type="ARBA" id="ARBA00022989"/>
    </source>
</evidence>
<evidence type="ECO:0000256" key="4">
    <source>
        <dbReference type="ARBA" id="ARBA00022692"/>
    </source>
</evidence>
<evidence type="ECO:0000256" key="3">
    <source>
        <dbReference type="ARBA" id="ARBA00022448"/>
    </source>
</evidence>
<name>A0A1Y2DH25_9PEZI</name>
<feature type="transmembrane region" description="Helical" evidence="10">
    <location>
        <begin position="608"/>
        <end position="629"/>
    </location>
</feature>
<dbReference type="RefSeq" id="XP_040711469.1">
    <property type="nucleotide sequence ID" value="XM_040861165.1"/>
</dbReference>
<evidence type="ECO:0000256" key="8">
    <source>
        <dbReference type="ARBA" id="ARBA00023136"/>
    </source>
</evidence>
<evidence type="ECO:0000256" key="1">
    <source>
        <dbReference type="ARBA" id="ARBA00004141"/>
    </source>
</evidence>
<evidence type="ECO:0000256" key="5">
    <source>
        <dbReference type="ARBA" id="ARBA00022856"/>
    </source>
</evidence>
<evidence type="ECO:0000313" key="12">
    <source>
        <dbReference type="Proteomes" id="UP000193689"/>
    </source>
</evidence>
<dbReference type="GO" id="GO:0035673">
    <property type="term" value="F:oligopeptide transmembrane transporter activity"/>
    <property type="evidence" value="ECO:0007669"/>
    <property type="project" value="InterPro"/>
</dbReference>
<keyword evidence="7 10" id="KW-1133">Transmembrane helix</keyword>
<sequence>MVFGFRKRAQGPVEMTTEASPPRTESEGTPIKSETAHATGADGDVVTVDTGVDQLKKFQKTHQWDFNLDYDQIDTVNTVINNDDSEKAANFEHTLLEEDSPYFEVRSSVRNYDERMPANTIRAWFIGMVATTIVSAVNLLFSLRNPSINIAVYVIQLLAYPVGCFFARTLPNHQFNTFGLKWNLNPGPFNIKEHAVIVMMANVSLQGGVAYATDVLLAQEIMYKQKFGWGFQMLLVITTQCLGFGMAGIVRRFLIWPAAMIWPQTLANTALMYALHDHKPSDPRDTNGWSIGRYRYFLFVLLGSFTWYWFPGWIATGLSYFDWIVWIAPTNVIVNQIFGNQTGFGLIPITFDWTLMTAFVGSPLPYPLFSIVNTLIGVVIFFLIGGLGVKYTGAWSSDYLPIASTGSFDNTGKAYNVSRIVTPELTLDVAGYKAYSPLFLATFFTLCYGVSFGSLSAIVVHTIIFHGKEIVERARLARNQDADVHLKMMKKYEDTPNWWYYSLFIVLFALSLVTVLHWDTHLTWWAMIVAMLLAIVFLIPIGMIQGITNTQIGLNVLTEFIVGYMLPGKPLAMMLFKTYGYITMSQALYFLQDMKLGHYLKVPPRVTFFAQVAACLWASIVQIAVYNWAMGNIEDICDPEQPDGYTCPGATVFFTASVIWGLIGPARIFGAGAMYSALQWFWLFGAVLPIITYFAAKRWPSSPIRYLHWPIIFGGTGLIPPATTYIYLCWASIGIFFNGFIKRRFKGWWGKYNYVTSAGLDTGLYLSTIIIFFALVLPQKVNPPQWFMNPPADGNPNITNAFNNLDSNGAAIKLTVADGETFGPPPGSW</sequence>
<feature type="transmembrane region" description="Helical" evidence="10">
    <location>
        <begin position="296"/>
        <end position="321"/>
    </location>
</feature>
<keyword evidence="3" id="KW-0813">Transport</keyword>
<proteinExistence type="inferred from homology"/>
<dbReference type="InterPro" id="IPR004648">
    <property type="entry name" value="Oligpept_transpt"/>
</dbReference>
<protein>
    <submittedName>
        <fullName evidence="11">OPT oligopeptide transporter protein-domain-containing protein</fullName>
    </submittedName>
</protein>
<feature type="transmembrane region" description="Helical" evidence="10">
    <location>
        <begin position="368"/>
        <end position="389"/>
    </location>
</feature>
<feature type="transmembrane region" description="Helical" evidence="10">
    <location>
        <begin position="498"/>
        <end position="518"/>
    </location>
</feature>
<organism evidence="11 12">
    <name type="scientific">Pseudomassariella vexata</name>
    <dbReference type="NCBI Taxonomy" id="1141098"/>
    <lineage>
        <taxon>Eukaryota</taxon>
        <taxon>Fungi</taxon>
        <taxon>Dikarya</taxon>
        <taxon>Ascomycota</taxon>
        <taxon>Pezizomycotina</taxon>
        <taxon>Sordariomycetes</taxon>
        <taxon>Xylariomycetidae</taxon>
        <taxon>Amphisphaeriales</taxon>
        <taxon>Pseudomassariaceae</taxon>
        <taxon>Pseudomassariella</taxon>
    </lineage>
</organism>
<comment type="similarity">
    <text evidence="2">Belongs to the oligopeptide OPT transporter family.</text>
</comment>
<dbReference type="Proteomes" id="UP000193689">
    <property type="component" value="Unassembled WGS sequence"/>
</dbReference>
<keyword evidence="6" id="KW-0653">Protein transport</keyword>
<comment type="caution">
    <text evidence="11">The sequence shown here is derived from an EMBL/GenBank/DDBJ whole genome shotgun (WGS) entry which is preliminary data.</text>
</comment>
<dbReference type="OrthoDB" id="9986677at2759"/>
<comment type="subcellular location">
    <subcellularLocation>
        <location evidence="1">Membrane</location>
        <topology evidence="1">Multi-pass membrane protein</topology>
    </subcellularLocation>
</comment>
<reference evidence="11 12" key="1">
    <citation type="submission" date="2016-07" db="EMBL/GenBank/DDBJ databases">
        <title>Pervasive Adenine N6-methylation of Active Genes in Fungi.</title>
        <authorList>
            <consortium name="DOE Joint Genome Institute"/>
            <person name="Mondo S.J."/>
            <person name="Dannebaum R.O."/>
            <person name="Kuo R.C."/>
            <person name="Labutti K."/>
            <person name="Haridas S."/>
            <person name="Kuo A."/>
            <person name="Salamov A."/>
            <person name="Ahrendt S.R."/>
            <person name="Lipzen A."/>
            <person name="Sullivan W."/>
            <person name="Andreopoulos W.B."/>
            <person name="Clum A."/>
            <person name="Lindquist E."/>
            <person name="Daum C."/>
            <person name="Ramamoorthy G.K."/>
            <person name="Gryganskyi A."/>
            <person name="Culley D."/>
            <person name="Magnuson J.K."/>
            <person name="James T.Y."/>
            <person name="O'Malley M.A."/>
            <person name="Stajich J.E."/>
            <person name="Spatafora J.W."/>
            <person name="Visel A."/>
            <person name="Grigoriev I.V."/>
        </authorList>
    </citation>
    <scope>NUCLEOTIDE SEQUENCE [LARGE SCALE GENOMIC DNA]</scope>
    <source>
        <strain evidence="11 12">CBS 129021</strain>
    </source>
</reference>
<evidence type="ECO:0000256" key="2">
    <source>
        <dbReference type="ARBA" id="ARBA00008807"/>
    </source>
</evidence>
<dbReference type="Pfam" id="PF03169">
    <property type="entry name" value="OPT"/>
    <property type="match status" value="1"/>
</dbReference>
<feature type="transmembrane region" description="Helical" evidence="10">
    <location>
        <begin position="341"/>
        <end position="361"/>
    </location>
</feature>
<feature type="transmembrane region" description="Helical" evidence="10">
    <location>
        <begin position="438"/>
        <end position="465"/>
    </location>
</feature>
<feature type="transmembrane region" description="Helical" evidence="10">
    <location>
        <begin position="753"/>
        <end position="777"/>
    </location>
</feature>
<dbReference type="InParanoid" id="A0A1Y2DH25"/>
<feature type="transmembrane region" description="Helical" evidence="10">
    <location>
        <begin position="227"/>
        <end position="247"/>
    </location>
</feature>
<gene>
    <name evidence="11" type="ORF">BCR38DRAFT_447624</name>
</gene>
<feature type="transmembrane region" description="Helical" evidence="10">
    <location>
        <begin position="677"/>
        <end position="696"/>
    </location>
</feature>
<dbReference type="NCBIfam" id="TIGR00728">
    <property type="entry name" value="OPT_sfam"/>
    <property type="match status" value="1"/>
</dbReference>
<feature type="transmembrane region" description="Helical" evidence="10">
    <location>
        <begin position="524"/>
        <end position="544"/>
    </location>
</feature>
<dbReference type="InterPro" id="IPR004813">
    <property type="entry name" value="OPT"/>
</dbReference>
<keyword evidence="5" id="KW-0571">Peptide transport</keyword>
<dbReference type="AlphaFoldDB" id="A0A1Y2DH25"/>
<feature type="transmembrane region" description="Helical" evidence="10">
    <location>
        <begin position="649"/>
        <end position="670"/>
    </location>
</feature>
<dbReference type="NCBIfam" id="TIGR00727">
    <property type="entry name" value="ISP4_OPT"/>
    <property type="match status" value="1"/>
</dbReference>
<dbReference type="GO" id="GO:0015031">
    <property type="term" value="P:protein transport"/>
    <property type="evidence" value="ECO:0007669"/>
    <property type="project" value="UniProtKB-KW"/>
</dbReference>
<keyword evidence="8 10" id="KW-0472">Membrane</keyword>
<evidence type="ECO:0000313" key="11">
    <source>
        <dbReference type="EMBL" id="ORY58552.1"/>
    </source>
</evidence>
<evidence type="ECO:0000256" key="10">
    <source>
        <dbReference type="SAM" id="Phobius"/>
    </source>
</evidence>
<keyword evidence="4 10" id="KW-0812">Transmembrane</keyword>
<accession>A0A1Y2DH25</accession>